<dbReference type="SUPFAM" id="SSF51735">
    <property type="entry name" value="NAD(P)-binding Rossmann-fold domains"/>
    <property type="match status" value="1"/>
</dbReference>
<accession>A0AAX6BSZ1</accession>
<evidence type="ECO:0000259" key="2">
    <source>
        <dbReference type="Pfam" id="PF22725"/>
    </source>
</evidence>
<dbReference type="Pfam" id="PF22725">
    <property type="entry name" value="GFO_IDH_MocA_C3"/>
    <property type="match status" value="1"/>
</dbReference>
<gene>
    <name evidence="3" type="ORF">ShirakiTB12_53030</name>
</gene>
<dbReference type="PRINTS" id="PR01775">
    <property type="entry name" value="GLFROXRDTASE"/>
</dbReference>
<reference evidence="3" key="1">
    <citation type="journal article" date="2024" name="Appl Microbiol">
        <title>Effect of kuratsuki Bacillus and Priestia on Taste of Sake.</title>
        <authorList>
            <person name="Kobayashi K."/>
            <person name="Nishida H."/>
        </authorList>
    </citation>
    <scope>NUCLEOTIDE SEQUENCE</scope>
    <source>
        <strain evidence="3">B-12</strain>
    </source>
</reference>
<dbReference type="GO" id="GO:0000166">
    <property type="term" value="F:nucleotide binding"/>
    <property type="evidence" value="ECO:0007669"/>
    <property type="project" value="InterPro"/>
</dbReference>
<dbReference type="InterPro" id="IPR000683">
    <property type="entry name" value="Gfo/Idh/MocA-like_OxRdtase_N"/>
</dbReference>
<dbReference type="EMBL" id="BSYK01000002">
    <property type="protein sequence ID" value="GMG76834.1"/>
    <property type="molecule type" value="Genomic_DNA"/>
</dbReference>
<proteinExistence type="predicted"/>
<dbReference type="AlphaFoldDB" id="A0AAX6BSZ1"/>
<feature type="domain" description="Gfo/Idh/MocA-like oxidoreductase N-terminal" evidence="1">
    <location>
        <begin position="4"/>
        <end position="123"/>
    </location>
</feature>
<dbReference type="InterPro" id="IPR036291">
    <property type="entry name" value="NAD(P)-bd_dom_sf"/>
</dbReference>
<protein>
    <submittedName>
        <fullName evidence="3">Gfo/Idh/MocA family oxidoreductase</fullName>
    </submittedName>
</protein>
<dbReference type="SUPFAM" id="SSF55347">
    <property type="entry name" value="Glyceraldehyde-3-phosphate dehydrogenase-like, C-terminal domain"/>
    <property type="match status" value="1"/>
</dbReference>
<evidence type="ECO:0000313" key="4">
    <source>
        <dbReference type="Proteomes" id="UP001165240"/>
    </source>
</evidence>
<feature type="domain" description="GFO/IDH/MocA-like oxidoreductase" evidence="2">
    <location>
        <begin position="131"/>
        <end position="259"/>
    </location>
</feature>
<dbReference type="Gene3D" id="3.40.50.720">
    <property type="entry name" value="NAD(P)-binding Rossmann-like Domain"/>
    <property type="match status" value="1"/>
</dbReference>
<dbReference type="Proteomes" id="UP001165240">
    <property type="component" value="Unassembled WGS sequence"/>
</dbReference>
<evidence type="ECO:0000313" key="3">
    <source>
        <dbReference type="EMBL" id="GMG76834.1"/>
    </source>
</evidence>
<dbReference type="InterPro" id="IPR055170">
    <property type="entry name" value="GFO_IDH_MocA-like_dom"/>
</dbReference>
<sequence length="350" mass="38169">MKTVKVGIIGCGSIAQHRHLPEYKMNKEVEIVAVCDINEQRALEVADQYGAKAYINYEELLTSGTVDAVSVCTPNYLHAPISIAALNNGVHVLCEKPMATSKEESQAMIQASKESGKKLMIGHNQRFVSSHQKARKLIESGEIGRIYSFRTTFGHGGPEQWSVDGKESWFFKKDEAFIGAMGDLGVHKTDLLRYLLGEEIVEVGAFVQTSAKDFANVDDNAVCMLKTESGIIGTLAASWAYVGKEDNSTIIYGEKGIIRLEDHPTYSLIVQYATGEVVNYELGKIQSNDEGGQSNTHVIEEFVSAILEDKEPAVSGEEGAKSLSVILAALESHETKQIVSTVLGIKEPVV</sequence>
<dbReference type="RefSeq" id="WP_047932916.1">
    <property type="nucleotide sequence ID" value="NZ_BSYK01000002.1"/>
</dbReference>
<comment type="caution">
    <text evidence="3">The sequence shown here is derived from an EMBL/GenBank/DDBJ whole genome shotgun (WGS) entry which is preliminary data.</text>
</comment>
<dbReference type="PANTHER" id="PTHR43249:SF1">
    <property type="entry name" value="D-GLUCOSIDE 3-DEHYDROGENASE"/>
    <property type="match status" value="1"/>
</dbReference>
<evidence type="ECO:0000259" key="1">
    <source>
        <dbReference type="Pfam" id="PF01408"/>
    </source>
</evidence>
<name>A0AAX6BSZ1_PRIMG</name>
<organism evidence="3 4">
    <name type="scientific">Priestia megaterium</name>
    <name type="common">Bacillus megaterium</name>
    <dbReference type="NCBI Taxonomy" id="1404"/>
    <lineage>
        <taxon>Bacteria</taxon>
        <taxon>Bacillati</taxon>
        <taxon>Bacillota</taxon>
        <taxon>Bacilli</taxon>
        <taxon>Bacillales</taxon>
        <taxon>Bacillaceae</taxon>
        <taxon>Priestia</taxon>
    </lineage>
</organism>
<dbReference type="InterPro" id="IPR008354">
    <property type="entry name" value="Glc-Fru_OxRdtase_bac"/>
</dbReference>
<dbReference type="Pfam" id="PF01408">
    <property type="entry name" value="GFO_IDH_MocA"/>
    <property type="match status" value="1"/>
</dbReference>
<dbReference type="InterPro" id="IPR052515">
    <property type="entry name" value="Gfo/Idh/MocA_Oxidoreductase"/>
</dbReference>
<dbReference type="Gene3D" id="3.30.360.10">
    <property type="entry name" value="Dihydrodipicolinate Reductase, domain 2"/>
    <property type="match status" value="1"/>
</dbReference>
<dbReference type="PANTHER" id="PTHR43249">
    <property type="entry name" value="UDP-N-ACETYL-2-AMINO-2-DEOXY-D-GLUCURONATE OXIDASE"/>
    <property type="match status" value="1"/>
</dbReference>